<protein>
    <submittedName>
        <fullName evidence="3">Splicing factor 3b subunit 2-like</fullName>
    </submittedName>
</protein>
<evidence type="ECO:0000259" key="2">
    <source>
        <dbReference type="SMART" id="SM00581"/>
    </source>
</evidence>
<reference evidence="3" key="1">
    <citation type="submission" date="2013-08" db="EMBL/GenBank/DDBJ databases">
        <title>Gene expansion shapes genome architecture in the human pathogen Lichtheimia corymbifera: an evolutionary genomics analysis in the ancient terrestrial Mucorales (Mucoromycotina).</title>
        <authorList>
            <person name="Schwartze V.U."/>
            <person name="Winter S."/>
            <person name="Shelest E."/>
            <person name="Marcet-Houben M."/>
            <person name="Horn F."/>
            <person name="Wehner S."/>
            <person name="Hoffmann K."/>
            <person name="Riege K."/>
            <person name="Sammeth M."/>
            <person name="Nowrousian M."/>
            <person name="Valiante V."/>
            <person name="Linde J."/>
            <person name="Jacobsen I.D."/>
            <person name="Marz M."/>
            <person name="Brakhage A.A."/>
            <person name="Gabaldon T."/>
            <person name="Bocker S."/>
            <person name="Voigt K."/>
        </authorList>
    </citation>
    <scope>NUCLEOTIDE SEQUENCE [LARGE SCALE GENOMIC DNA]</scope>
    <source>
        <strain evidence="3">FSU 9682</strain>
    </source>
</reference>
<dbReference type="GO" id="GO:0005634">
    <property type="term" value="C:nucleus"/>
    <property type="evidence" value="ECO:0007669"/>
    <property type="project" value="InterPro"/>
</dbReference>
<name>A0A068S9E2_9FUNG</name>
<dbReference type="VEuPathDB" id="FungiDB:LCOR_09413.1"/>
<dbReference type="AlphaFoldDB" id="A0A068S9E2"/>
<proteinExistence type="predicted"/>
<dbReference type="EMBL" id="CBTN010000058">
    <property type="protein sequence ID" value="CDH58555.1"/>
    <property type="molecule type" value="Genomic_DNA"/>
</dbReference>
<dbReference type="STRING" id="1263082.A0A068S9E2"/>
<evidence type="ECO:0000256" key="1">
    <source>
        <dbReference type="SAM" id="MobiDB-lite"/>
    </source>
</evidence>
<dbReference type="Proteomes" id="UP000027586">
    <property type="component" value="Unassembled WGS sequence"/>
</dbReference>
<feature type="compositionally biased region" description="Basic and acidic residues" evidence="1">
    <location>
        <begin position="511"/>
        <end position="526"/>
    </location>
</feature>
<dbReference type="OrthoDB" id="10260794at2759"/>
<dbReference type="InterPro" id="IPR052584">
    <property type="entry name" value="U2_snRNP_Complex_Component"/>
</dbReference>
<dbReference type="SMART" id="SM00581">
    <property type="entry name" value="PSP"/>
    <property type="match status" value="1"/>
</dbReference>
<evidence type="ECO:0000313" key="4">
    <source>
        <dbReference type="Proteomes" id="UP000027586"/>
    </source>
</evidence>
<dbReference type="InterPro" id="IPR007180">
    <property type="entry name" value="DUF382"/>
</dbReference>
<organism evidence="3 4">
    <name type="scientific">Lichtheimia corymbifera JMRC:FSU:9682</name>
    <dbReference type="NCBI Taxonomy" id="1263082"/>
    <lineage>
        <taxon>Eukaryota</taxon>
        <taxon>Fungi</taxon>
        <taxon>Fungi incertae sedis</taxon>
        <taxon>Mucoromycota</taxon>
        <taxon>Mucoromycotina</taxon>
        <taxon>Mucoromycetes</taxon>
        <taxon>Mucorales</taxon>
        <taxon>Lichtheimiaceae</taxon>
        <taxon>Lichtheimia</taxon>
    </lineage>
</organism>
<sequence length="526" mass="60561">MTTRHELSPDRIFLLKQKRRAKKKARKQRKNAEAATTTTTTITTITTPDAVAADNVSLVLDQPIQLPSESEWQALGPVIEHFTIPTLTVATAAATKVDTNTHQAPSQSLDKDKNESTNTISKKKLKRLAQLTVSELKQLTDAPEVVEPWDTTASDPDLLVTLKSYRNTVPVPRHWWWKRRGYLQRKERLPWQLPDYIAQTGIADKRDAMREKEAQARASAKRRARLNPKLGKMDVDYQKLHDAFFRFPVRVELTRHGELYYEGKEWSKAFKPGVLSDTLRDALRMQPNDPPPWLFAMQHIGPPPSYAGLKLPGVNAPIPHGCELGYQRGGWGAPPPVGEKDMDKDDDKLNDVDKSLWGELEPELEYKDMSEEKAVSEEEHEETINEEDIPITEMDMSGDIELRKRPPIEEKEEPNESKHLYHVLSQSSRGTMQGFMGSQYTYNLAPKKGRHEHDVDVSIEDPSELENLSSLKSKYEQGQLEEEEEKRHYPQHEDLSDMYMEHVNRQAKKMKQLEKRKESRKKEFRF</sequence>
<dbReference type="Pfam" id="PF04046">
    <property type="entry name" value="PSP"/>
    <property type="match status" value="1"/>
</dbReference>
<feature type="compositionally biased region" description="Basic and acidic residues" evidence="1">
    <location>
        <begin position="485"/>
        <end position="504"/>
    </location>
</feature>
<dbReference type="Pfam" id="PF04037">
    <property type="entry name" value="DUF382"/>
    <property type="match status" value="1"/>
</dbReference>
<feature type="region of interest" description="Disordered" evidence="1">
    <location>
        <begin position="446"/>
        <end position="526"/>
    </location>
</feature>
<dbReference type="PANTHER" id="PTHR12785:SF6">
    <property type="entry name" value="SPLICING FACTOR 3B SUBUNIT 2"/>
    <property type="match status" value="1"/>
</dbReference>
<dbReference type="PANTHER" id="PTHR12785">
    <property type="entry name" value="SPLICING FACTOR 3B"/>
    <property type="match status" value="1"/>
</dbReference>
<comment type="caution">
    <text evidence="3">The sequence shown here is derived from an EMBL/GenBank/DDBJ whole genome shotgun (WGS) entry which is preliminary data.</text>
</comment>
<gene>
    <name evidence="3" type="ORF">LCOR_09413.1</name>
</gene>
<feature type="domain" description="PSP proline-rich" evidence="2">
    <location>
        <begin position="267"/>
        <end position="320"/>
    </location>
</feature>
<feature type="region of interest" description="Disordered" evidence="1">
    <location>
        <begin position="98"/>
        <end position="117"/>
    </location>
</feature>
<evidence type="ECO:0000313" key="3">
    <source>
        <dbReference type="EMBL" id="CDH58555.1"/>
    </source>
</evidence>
<accession>A0A068S9E2</accession>
<keyword evidence="4" id="KW-1185">Reference proteome</keyword>
<dbReference type="InterPro" id="IPR006568">
    <property type="entry name" value="PSP_pro-rich"/>
</dbReference>